<sequence>MKGRCSMRKLFRYFPQGSEAYVILHSMWRASRGRQPSAVLKDVRNPRLALLKAQKEVPAAVLTFVESFPDDVVRSIRERLFPEGLDVVP</sequence>
<dbReference type="Proteomes" id="UP000177740">
    <property type="component" value="Unassembled WGS sequence"/>
</dbReference>
<evidence type="ECO:0000313" key="1">
    <source>
        <dbReference type="EMBL" id="OGZ27251.1"/>
    </source>
</evidence>
<name>A0A1G2EPE9_9BACT</name>
<evidence type="ECO:0000313" key="2">
    <source>
        <dbReference type="Proteomes" id="UP000177740"/>
    </source>
</evidence>
<organism evidence="1 2">
    <name type="scientific">Candidatus Nealsonbacteria bacterium RIFOXYB1_FULL_40_15</name>
    <dbReference type="NCBI Taxonomy" id="1801677"/>
    <lineage>
        <taxon>Bacteria</taxon>
        <taxon>Candidatus Nealsoniibacteriota</taxon>
    </lineage>
</organism>
<proteinExistence type="predicted"/>
<dbReference type="AlphaFoldDB" id="A0A1G2EPE9"/>
<comment type="caution">
    <text evidence="1">The sequence shown here is derived from an EMBL/GenBank/DDBJ whole genome shotgun (WGS) entry which is preliminary data.</text>
</comment>
<accession>A0A1G2EPE9</accession>
<gene>
    <name evidence="1" type="ORF">A2365_01520</name>
</gene>
<dbReference type="EMBL" id="MHMM01000009">
    <property type="protein sequence ID" value="OGZ27251.1"/>
    <property type="molecule type" value="Genomic_DNA"/>
</dbReference>
<reference evidence="1 2" key="1">
    <citation type="journal article" date="2016" name="Nat. Commun.">
        <title>Thousands of microbial genomes shed light on interconnected biogeochemical processes in an aquifer system.</title>
        <authorList>
            <person name="Anantharaman K."/>
            <person name="Brown C.T."/>
            <person name="Hug L.A."/>
            <person name="Sharon I."/>
            <person name="Castelle C.J."/>
            <person name="Probst A.J."/>
            <person name="Thomas B.C."/>
            <person name="Singh A."/>
            <person name="Wilkins M.J."/>
            <person name="Karaoz U."/>
            <person name="Brodie E.L."/>
            <person name="Williams K.H."/>
            <person name="Hubbard S.S."/>
            <person name="Banfield J.F."/>
        </authorList>
    </citation>
    <scope>NUCLEOTIDE SEQUENCE [LARGE SCALE GENOMIC DNA]</scope>
</reference>
<protein>
    <submittedName>
        <fullName evidence="1">Uncharacterized protein</fullName>
    </submittedName>
</protein>